<sequence>MNIANSILTQFNLLHGLPYKCWIIYQTDIHYIDNLFMIAVDIKVLFKGFKPKRDISLRNT</sequence>
<gene>
    <name evidence="1" type="ORF">AL468_17745</name>
</gene>
<evidence type="ECO:0000313" key="2">
    <source>
        <dbReference type="Proteomes" id="UP000237665"/>
    </source>
</evidence>
<dbReference type="EMBL" id="CP014133">
    <property type="protein sequence ID" value="AVH29020.1"/>
    <property type="molecule type" value="Genomic_DNA"/>
</dbReference>
<accession>A0ABM6SFE6</accession>
<proteinExistence type="predicted"/>
<dbReference type="Proteomes" id="UP000237665">
    <property type="component" value="Chromosome 2"/>
</dbReference>
<reference evidence="2" key="1">
    <citation type="submission" date="2017-12" db="EMBL/GenBank/DDBJ databases">
        <title>FDA dAtabase for Regulatory Grade micrObial Sequences (FDA-ARGOS): Supporting development and validation of Infectious Disease Dx tests.</title>
        <authorList>
            <person name="Hoffmann M."/>
            <person name="Allard M."/>
            <person name="Evans P."/>
            <person name="Brown E."/>
            <person name="Tallon L.J."/>
            <person name="Sadzewicz L."/>
            <person name="Sengamalay N."/>
            <person name="Ott S."/>
            <person name="Godinez A."/>
            <person name="Nagaraj S."/>
            <person name="Vavikolanu K."/>
            <person name="Aluvathingal J."/>
            <person name="Nadendla S."/>
            <person name="Hobson J."/>
            <person name="Sichtig H."/>
        </authorList>
    </citation>
    <scope>NUCLEOTIDE SEQUENCE [LARGE SCALE GENOMIC DNA]</scope>
    <source>
        <strain evidence="2">LMG 3418</strain>
    </source>
</reference>
<organism evidence="1 2">
    <name type="scientific">Vibrio diabolicus</name>
    <dbReference type="NCBI Taxonomy" id="50719"/>
    <lineage>
        <taxon>Bacteria</taxon>
        <taxon>Pseudomonadati</taxon>
        <taxon>Pseudomonadota</taxon>
        <taxon>Gammaproteobacteria</taxon>
        <taxon>Vibrionales</taxon>
        <taxon>Vibrionaceae</taxon>
        <taxon>Vibrio</taxon>
        <taxon>Vibrio diabolicus subgroup</taxon>
    </lineage>
</organism>
<evidence type="ECO:0000313" key="1">
    <source>
        <dbReference type="EMBL" id="AVH29020.1"/>
    </source>
</evidence>
<protein>
    <submittedName>
        <fullName evidence="1">Uncharacterized protein</fullName>
    </submittedName>
</protein>
<name>A0ABM6SFE6_9VIBR</name>
<keyword evidence="2" id="KW-1185">Reference proteome</keyword>